<dbReference type="Proteomes" id="UP001362999">
    <property type="component" value="Unassembled WGS sequence"/>
</dbReference>
<reference evidence="2 3" key="1">
    <citation type="journal article" date="2024" name="J Genomics">
        <title>Draft genome sequencing and assembly of Favolaschia claudopus CIRM-BRFM 2984 isolated from oak limbs.</title>
        <authorList>
            <person name="Navarro D."/>
            <person name="Drula E."/>
            <person name="Chaduli D."/>
            <person name="Cazenave R."/>
            <person name="Ahrendt S."/>
            <person name="Wang J."/>
            <person name="Lipzen A."/>
            <person name="Daum C."/>
            <person name="Barry K."/>
            <person name="Grigoriev I.V."/>
            <person name="Favel A."/>
            <person name="Rosso M.N."/>
            <person name="Martin F."/>
        </authorList>
    </citation>
    <scope>NUCLEOTIDE SEQUENCE [LARGE SCALE GENOMIC DNA]</scope>
    <source>
        <strain evidence="2 3">CIRM-BRFM 2984</strain>
    </source>
</reference>
<evidence type="ECO:0000313" key="3">
    <source>
        <dbReference type="Proteomes" id="UP001362999"/>
    </source>
</evidence>
<accession>A0AAV9ZYW5</accession>
<feature type="compositionally biased region" description="Basic and acidic residues" evidence="1">
    <location>
        <begin position="69"/>
        <end position="82"/>
    </location>
</feature>
<sequence>MHGPRRPGFSAWLSSPLHQHPSRAPPNPRLARFGLACKLPANLKMQDGRLWRCTEDAVSRCLFSGGYDSGRDDEERAKDVPHRINNAPTLTPSSPLTLPPSQPPTQNQPRSRIPTRLKRFWICDGGEYGYKYIRAVVAPPPLSAAPHPCRVQNVYQPSGFASGTSTSRYTEKFSSRQQLGAYININIEQEPNPSQPGLVGTPPAHAPAPLRRPAPVCSTGASFASLVLAYFRIRFPSASVGHGPRYATILVH</sequence>
<feature type="region of interest" description="Disordered" evidence="1">
    <location>
        <begin position="1"/>
        <end position="27"/>
    </location>
</feature>
<dbReference type="EMBL" id="JAWWNJ010000101">
    <property type="protein sequence ID" value="KAK6995856.1"/>
    <property type="molecule type" value="Genomic_DNA"/>
</dbReference>
<keyword evidence="3" id="KW-1185">Reference proteome</keyword>
<organism evidence="2 3">
    <name type="scientific">Favolaschia claudopus</name>
    <dbReference type="NCBI Taxonomy" id="2862362"/>
    <lineage>
        <taxon>Eukaryota</taxon>
        <taxon>Fungi</taxon>
        <taxon>Dikarya</taxon>
        <taxon>Basidiomycota</taxon>
        <taxon>Agaricomycotina</taxon>
        <taxon>Agaricomycetes</taxon>
        <taxon>Agaricomycetidae</taxon>
        <taxon>Agaricales</taxon>
        <taxon>Marasmiineae</taxon>
        <taxon>Mycenaceae</taxon>
        <taxon>Favolaschia</taxon>
    </lineage>
</organism>
<feature type="region of interest" description="Disordered" evidence="1">
    <location>
        <begin position="64"/>
        <end position="113"/>
    </location>
</feature>
<protein>
    <submittedName>
        <fullName evidence="2">Uncharacterized protein</fullName>
    </submittedName>
</protein>
<proteinExistence type="predicted"/>
<dbReference type="AlphaFoldDB" id="A0AAV9ZYW5"/>
<evidence type="ECO:0000313" key="2">
    <source>
        <dbReference type="EMBL" id="KAK6995856.1"/>
    </source>
</evidence>
<comment type="caution">
    <text evidence="2">The sequence shown here is derived from an EMBL/GenBank/DDBJ whole genome shotgun (WGS) entry which is preliminary data.</text>
</comment>
<name>A0AAV9ZYW5_9AGAR</name>
<evidence type="ECO:0000256" key="1">
    <source>
        <dbReference type="SAM" id="MobiDB-lite"/>
    </source>
</evidence>
<gene>
    <name evidence="2" type="ORF">R3P38DRAFT_3223419</name>
</gene>